<dbReference type="KEGG" id="ccat:101453254"/>
<sequence length="231" mass="25708">MCEFKKVTHCIFDMDGLLLDTEEVYEEIVRQIAGSFNKSYPHDVRVKMLGSTELKSAQIAVSELELPISVEEYLSIFTKKCKEMLGHSPLMKGAERLLRHLHAHNIPIALATSSGEHMVEIKITNHGEVFSLFHHRVCGSTDPEVKEGKPSPDIFLIAASRFPDKPDPSKCLVFEDAPNGVTAALSAGMQVVMVPDVRMSEELRKGATKVLKSLEDFRPEEFGLPPFPTTC</sequence>
<protein>
    <submittedName>
        <fullName evidence="1">(Mediterranean fruit fly) hypothetical protein</fullName>
    </submittedName>
</protein>
<organism evidence="1 2">
    <name type="scientific">Ceratitis capitata</name>
    <name type="common">Mediterranean fruit fly</name>
    <name type="synonym">Tephritis capitata</name>
    <dbReference type="NCBI Taxonomy" id="7213"/>
    <lineage>
        <taxon>Eukaryota</taxon>
        <taxon>Metazoa</taxon>
        <taxon>Ecdysozoa</taxon>
        <taxon>Arthropoda</taxon>
        <taxon>Hexapoda</taxon>
        <taxon>Insecta</taxon>
        <taxon>Pterygota</taxon>
        <taxon>Neoptera</taxon>
        <taxon>Endopterygota</taxon>
        <taxon>Diptera</taxon>
        <taxon>Brachycera</taxon>
        <taxon>Muscomorpha</taxon>
        <taxon>Tephritoidea</taxon>
        <taxon>Tephritidae</taxon>
        <taxon>Ceratitis</taxon>
        <taxon>Ceratitis</taxon>
    </lineage>
</organism>
<proteinExistence type="predicted"/>
<dbReference type="SFLD" id="SFLDG01129">
    <property type="entry name" value="C1.5:_HAD__Beta-PGM__Phosphata"/>
    <property type="match status" value="1"/>
</dbReference>
<dbReference type="SFLD" id="SFLDS00003">
    <property type="entry name" value="Haloacid_Dehalogenase"/>
    <property type="match status" value="1"/>
</dbReference>
<accession>A0A811UQR8</accession>
<dbReference type="Proteomes" id="UP000606786">
    <property type="component" value="Unassembled WGS sequence"/>
</dbReference>
<name>A0A811UQR8_CERCA</name>
<dbReference type="InterPro" id="IPR023214">
    <property type="entry name" value="HAD_sf"/>
</dbReference>
<dbReference type="InterPro" id="IPR036412">
    <property type="entry name" value="HAD-like_sf"/>
</dbReference>
<evidence type="ECO:0000313" key="1">
    <source>
        <dbReference type="EMBL" id="CAD6999353.1"/>
    </source>
</evidence>
<dbReference type="InterPro" id="IPR023198">
    <property type="entry name" value="PGP-like_dom2"/>
</dbReference>
<dbReference type="SFLD" id="SFLDG01135">
    <property type="entry name" value="C1.5.6:_HAD__Beta-PGM__Phospha"/>
    <property type="match status" value="1"/>
</dbReference>
<dbReference type="EMBL" id="CAJHJT010000012">
    <property type="protein sequence ID" value="CAD6999353.1"/>
    <property type="molecule type" value="Genomic_DNA"/>
</dbReference>
<dbReference type="FunFam" id="3.40.50.1000:FF:000055">
    <property type="entry name" value="Haloacid dehalogenase-like hydrolase family protein"/>
    <property type="match status" value="1"/>
</dbReference>
<dbReference type="PANTHER" id="PTHR18901:SF38">
    <property type="entry name" value="PSEUDOURIDINE-5'-PHOSPHATASE"/>
    <property type="match status" value="1"/>
</dbReference>
<dbReference type="Gene3D" id="3.40.50.1000">
    <property type="entry name" value="HAD superfamily/HAD-like"/>
    <property type="match status" value="1"/>
</dbReference>
<dbReference type="PANTHER" id="PTHR18901">
    <property type="entry name" value="2-DEOXYGLUCOSE-6-PHOSPHATE PHOSPHATASE 2"/>
    <property type="match status" value="1"/>
</dbReference>
<dbReference type="Gene3D" id="1.10.150.240">
    <property type="entry name" value="Putative phosphatase, domain 2"/>
    <property type="match status" value="1"/>
</dbReference>
<comment type="caution">
    <text evidence="1">The sequence shown here is derived from an EMBL/GenBank/DDBJ whole genome shotgun (WGS) entry which is preliminary data.</text>
</comment>
<dbReference type="Pfam" id="PF00702">
    <property type="entry name" value="Hydrolase"/>
    <property type="match status" value="1"/>
</dbReference>
<dbReference type="GO" id="GO:0016791">
    <property type="term" value="F:phosphatase activity"/>
    <property type="evidence" value="ECO:0007669"/>
    <property type="project" value="TreeGrafter"/>
</dbReference>
<dbReference type="InterPro" id="IPR006439">
    <property type="entry name" value="HAD-SF_hydro_IA"/>
</dbReference>
<dbReference type="NCBIfam" id="TIGR01509">
    <property type="entry name" value="HAD-SF-IA-v3"/>
    <property type="match status" value="1"/>
</dbReference>
<dbReference type="OrthoDB" id="40579at2759"/>
<dbReference type="SUPFAM" id="SSF56784">
    <property type="entry name" value="HAD-like"/>
    <property type="match status" value="1"/>
</dbReference>
<evidence type="ECO:0000313" key="2">
    <source>
        <dbReference type="Proteomes" id="UP000606786"/>
    </source>
</evidence>
<reference evidence="1" key="1">
    <citation type="submission" date="2020-11" db="EMBL/GenBank/DDBJ databases">
        <authorList>
            <person name="Whitehead M."/>
        </authorList>
    </citation>
    <scope>NUCLEOTIDE SEQUENCE</scope>
    <source>
        <strain evidence="1">EGII</strain>
    </source>
</reference>
<keyword evidence="2" id="KW-1185">Reference proteome</keyword>
<gene>
    <name evidence="1" type="ORF">CCAP1982_LOCUS7880</name>
</gene>
<dbReference type="AlphaFoldDB" id="A0A811UQR8"/>